<protein>
    <submittedName>
        <fullName evidence="2">Replicative DNA helicase loader DnaI</fullName>
    </submittedName>
</protein>
<sequence length="453" mass="51611">MTSSSIEEILRQSQPGDPNCKICGGLGYVRRDLPITDPDFGKMQICVCRQKNVELAARERLFRLSNLEAFDRMTFDTFKPQGRMGLADQHIRSLEYALNQSASFAKTLSGWLFLAGGYGCGKTHLAAAIANYVVSLGVPTLFLTVPDLLDWLRFSYDSPDANFEERFEEIRNIRLLVLDDLGTQNTTAWAQEKLYQIINYRYVNKLPLVVTTNQNMDEIDGRIRSRLLDADMVTTVRIYAPDYRTALQDSSEPQVSSLPLLSDRTFGNFSLREYERHDPESQRSLENAFHAAQQFAENPRGWLVLMGDYGCGKTHLAAAIGNYRKALGEEPIFVVVPDLLDHLRAAFSPSSTVSYDRRFEEVKNAQLLILDDLGTQSASPWAREKLYQLFNYRYMARLPTVITTSSKMEDLDPRIRSRMLDSRLCDIYAILLPAYRTSPVEKPRRAARRTTTH</sequence>
<dbReference type="CDD" id="cd00009">
    <property type="entry name" value="AAA"/>
    <property type="match status" value="2"/>
</dbReference>
<dbReference type="AlphaFoldDB" id="A0A0S7BD49"/>
<dbReference type="SUPFAM" id="SSF52540">
    <property type="entry name" value="P-loop containing nucleoside triphosphate hydrolases"/>
    <property type="match status" value="2"/>
</dbReference>
<dbReference type="Pfam" id="PF01695">
    <property type="entry name" value="IstB_IS21"/>
    <property type="match status" value="2"/>
</dbReference>
<dbReference type="InterPro" id="IPR003593">
    <property type="entry name" value="AAA+_ATPase"/>
</dbReference>
<evidence type="ECO:0000313" key="3">
    <source>
        <dbReference type="Proteomes" id="UP000055060"/>
    </source>
</evidence>
<dbReference type="Proteomes" id="UP000055060">
    <property type="component" value="Unassembled WGS sequence"/>
</dbReference>
<evidence type="ECO:0000313" key="2">
    <source>
        <dbReference type="EMBL" id="GAP15662.1"/>
    </source>
</evidence>
<keyword evidence="2" id="KW-0067">ATP-binding</keyword>
<proteinExistence type="predicted"/>
<gene>
    <name evidence="2" type="ORF">LARV_03454</name>
</gene>
<reference evidence="2" key="1">
    <citation type="submission" date="2015-07" db="EMBL/GenBank/DDBJ databases">
        <title>Draft Genome Sequences of Anaerolinea thermolimosa IMO-1, Bellilinea caldifistulae GOMI-1, Leptolinea tardivitalis YMTK-2, Levilinea saccharolytica KIBI-1,Longilinea arvoryzae KOME-1, Previously Described as Members of the Anaerolineaceae (Chloroflexi).</title>
        <authorList>
            <person name="Sekiguchi Y."/>
            <person name="Ohashi A."/>
            <person name="Matsuura N."/>
            <person name="Tourlousse M.D."/>
        </authorList>
    </citation>
    <scope>NUCLEOTIDE SEQUENCE [LARGE SCALE GENOMIC DNA]</scope>
    <source>
        <strain evidence="2">KOME-1</strain>
    </source>
</reference>
<dbReference type="PANTHER" id="PTHR30050:SF4">
    <property type="entry name" value="ATP-BINDING PROTEIN RV3427C IN INSERTION SEQUENCE-RELATED"/>
    <property type="match status" value="1"/>
</dbReference>
<keyword evidence="2" id="KW-0378">Hydrolase</keyword>
<evidence type="ECO:0000259" key="1">
    <source>
        <dbReference type="SMART" id="SM00382"/>
    </source>
</evidence>
<name>A0A0S7BD49_9CHLR</name>
<organism evidence="2">
    <name type="scientific">Longilinea arvoryzae</name>
    <dbReference type="NCBI Taxonomy" id="360412"/>
    <lineage>
        <taxon>Bacteria</taxon>
        <taxon>Bacillati</taxon>
        <taxon>Chloroflexota</taxon>
        <taxon>Anaerolineae</taxon>
        <taxon>Anaerolineales</taxon>
        <taxon>Anaerolineaceae</taxon>
        <taxon>Longilinea</taxon>
    </lineage>
</organism>
<dbReference type="PANTHER" id="PTHR30050">
    <property type="entry name" value="CHROMOSOMAL REPLICATION INITIATOR PROTEIN DNAA"/>
    <property type="match status" value="1"/>
</dbReference>
<accession>A0A0S7BD49</accession>
<keyword evidence="2" id="KW-0347">Helicase</keyword>
<dbReference type="SMART" id="SM00382">
    <property type="entry name" value="AAA"/>
    <property type="match status" value="2"/>
</dbReference>
<dbReference type="GO" id="GO:0004386">
    <property type="term" value="F:helicase activity"/>
    <property type="evidence" value="ECO:0007669"/>
    <property type="project" value="UniProtKB-KW"/>
</dbReference>
<dbReference type="InterPro" id="IPR002611">
    <property type="entry name" value="IstB_ATP-bd"/>
</dbReference>
<dbReference type="InterPro" id="IPR027417">
    <property type="entry name" value="P-loop_NTPase"/>
</dbReference>
<dbReference type="STRING" id="360412.LARV_03454"/>
<feature type="domain" description="AAA+ ATPase" evidence="1">
    <location>
        <begin position="108"/>
        <end position="244"/>
    </location>
</feature>
<dbReference type="EMBL" id="DF967972">
    <property type="protein sequence ID" value="GAP15662.1"/>
    <property type="molecule type" value="Genomic_DNA"/>
</dbReference>
<dbReference type="Gene3D" id="3.40.50.300">
    <property type="entry name" value="P-loop containing nucleotide triphosphate hydrolases"/>
    <property type="match status" value="2"/>
</dbReference>
<feature type="domain" description="AAA+ ATPase" evidence="1">
    <location>
        <begin position="299"/>
        <end position="431"/>
    </location>
</feature>
<dbReference type="GO" id="GO:0005524">
    <property type="term" value="F:ATP binding"/>
    <property type="evidence" value="ECO:0007669"/>
    <property type="project" value="InterPro"/>
</dbReference>
<dbReference type="GO" id="GO:0006260">
    <property type="term" value="P:DNA replication"/>
    <property type="evidence" value="ECO:0007669"/>
    <property type="project" value="TreeGrafter"/>
</dbReference>
<keyword evidence="2" id="KW-0547">Nucleotide-binding</keyword>
<dbReference type="RefSeq" id="WP_172797914.1">
    <property type="nucleotide sequence ID" value="NZ_DF967972.1"/>
</dbReference>
<keyword evidence="3" id="KW-1185">Reference proteome</keyword>